<dbReference type="RefSeq" id="WP_110997810.1">
    <property type="nucleotide sequence ID" value="NZ_QKTW01000007.1"/>
</dbReference>
<dbReference type="Gene3D" id="3.40.50.300">
    <property type="entry name" value="P-loop containing nucleotide triphosphate hydrolases"/>
    <property type="match status" value="1"/>
</dbReference>
<comment type="caution">
    <text evidence="1">The sequence shown here is derived from an EMBL/GenBank/DDBJ whole genome shotgun (WGS) entry which is preliminary data.</text>
</comment>
<dbReference type="InterPro" id="IPR017026">
    <property type="entry name" value="ImuA"/>
</dbReference>
<sequence>MDQDAAKPDIIQRLQKEVFSLQGFKTPCGNNRLQTGLGIIEKAFPYERFPTGAVHELLSYAPEHAAATNGFLAALAGKFLKPGGCCFWIGTKRTIYPPALKSFGIDPERIIFIDVAKEKEALWAFEEALKCESLALVIGEWTELSFTQSRRLQLAVEQSHVTGFVHRYAPKTENNTACIARWKITSLASNTADEMPGVGFPRWQVTLDKVRNGKPGSWNLEWSDNRFKILTTQPGTTTQIIPIRKTG</sequence>
<organism evidence="1 2">
    <name type="scientific">Taibaiella soli</name>
    <dbReference type="NCBI Taxonomy" id="1649169"/>
    <lineage>
        <taxon>Bacteria</taxon>
        <taxon>Pseudomonadati</taxon>
        <taxon>Bacteroidota</taxon>
        <taxon>Chitinophagia</taxon>
        <taxon>Chitinophagales</taxon>
        <taxon>Chitinophagaceae</taxon>
        <taxon>Taibaiella</taxon>
    </lineage>
</organism>
<name>A0A2W2B216_9BACT</name>
<dbReference type="InterPro" id="IPR027417">
    <property type="entry name" value="P-loop_NTPase"/>
</dbReference>
<gene>
    <name evidence="1" type="ORF">DN068_05085</name>
</gene>
<dbReference type="PIRSF" id="PIRSF034285">
    <property type="entry name" value="UCP034285"/>
    <property type="match status" value="1"/>
</dbReference>
<reference evidence="1 2" key="1">
    <citation type="submission" date="2018-06" db="EMBL/GenBank/DDBJ databases">
        <title>Mucibacter soli gen. nov., sp. nov., a new member of the family Chitinophagaceae producing mucin.</title>
        <authorList>
            <person name="Kim M.-K."/>
            <person name="Park S."/>
            <person name="Kim T.-S."/>
            <person name="Joung Y."/>
            <person name="Han J.-H."/>
            <person name="Kim S.B."/>
        </authorList>
    </citation>
    <scope>NUCLEOTIDE SEQUENCE [LARGE SCALE GENOMIC DNA]</scope>
    <source>
        <strain evidence="1 2">R1-15</strain>
    </source>
</reference>
<keyword evidence="2" id="KW-1185">Reference proteome</keyword>
<dbReference type="EMBL" id="QKTW01000007">
    <property type="protein sequence ID" value="PZF74068.1"/>
    <property type="molecule type" value="Genomic_DNA"/>
</dbReference>
<evidence type="ECO:0000313" key="2">
    <source>
        <dbReference type="Proteomes" id="UP000248745"/>
    </source>
</evidence>
<protein>
    <submittedName>
        <fullName evidence="1">Error-prone repair protein ImuA</fullName>
    </submittedName>
</protein>
<accession>A0A2W2B216</accession>
<evidence type="ECO:0000313" key="1">
    <source>
        <dbReference type="EMBL" id="PZF74068.1"/>
    </source>
</evidence>
<dbReference type="Proteomes" id="UP000248745">
    <property type="component" value="Unassembled WGS sequence"/>
</dbReference>
<dbReference type="SUPFAM" id="SSF52540">
    <property type="entry name" value="P-loop containing nucleoside triphosphate hydrolases"/>
    <property type="match status" value="1"/>
</dbReference>
<dbReference type="OrthoDB" id="836928at2"/>
<dbReference type="AlphaFoldDB" id="A0A2W2B216"/>
<proteinExistence type="predicted"/>